<feature type="domain" description="BPL/LPL catalytic" evidence="4">
    <location>
        <begin position="416"/>
        <end position="612"/>
    </location>
</feature>
<keyword evidence="2 5" id="KW-0436">Ligase</keyword>
<dbReference type="EMBL" id="DS022300">
    <property type="protein sequence ID" value="OAJ37623.1"/>
    <property type="molecule type" value="Genomic_DNA"/>
</dbReference>
<dbReference type="PROSITE" id="PS51733">
    <property type="entry name" value="BPL_LPL_CATALYTIC"/>
    <property type="match status" value="1"/>
</dbReference>
<reference evidence="5 6" key="2">
    <citation type="submission" date="2016-05" db="EMBL/GenBank/DDBJ databases">
        <title>Lineage-specific infection strategies underlie the spectrum of fungal disease in amphibians.</title>
        <authorList>
            <person name="Cuomo C.A."/>
            <person name="Farrer R.A."/>
            <person name="James T."/>
            <person name="Longcore J."/>
            <person name="Birren B."/>
        </authorList>
    </citation>
    <scope>NUCLEOTIDE SEQUENCE [LARGE SCALE GENOMIC DNA]</scope>
    <source>
        <strain evidence="5 6">JEL423</strain>
    </source>
</reference>
<organism evidence="5 6">
    <name type="scientific">Batrachochytrium dendrobatidis (strain JEL423)</name>
    <dbReference type="NCBI Taxonomy" id="403673"/>
    <lineage>
        <taxon>Eukaryota</taxon>
        <taxon>Fungi</taxon>
        <taxon>Fungi incertae sedis</taxon>
        <taxon>Chytridiomycota</taxon>
        <taxon>Chytridiomycota incertae sedis</taxon>
        <taxon>Chytridiomycetes</taxon>
        <taxon>Rhizophydiales</taxon>
        <taxon>Rhizophydiales incertae sedis</taxon>
        <taxon>Batrachochytrium</taxon>
    </lineage>
</organism>
<dbReference type="Proteomes" id="UP000077115">
    <property type="component" value="Unassembled WGS sequence"/>
</dbReference>
<dbReference type="STRING" id="403673.A0A177WC64"/>
<dbReference type="SUPFAM" id="SSF55681">
    <property type="entry name" value="Class II aaRS and biotin synthetases"/>
    <property type="match status" value="1"/>
</dbReference>
<protein>
    <submittedName>
        <fullName evidence="5">Biotin-[acetyl-CoA-carboxylase] ligase</fullName>
    </submittedName>
</protein>
<evidence type="ECO:0000313" key="6">
    <source>
        <dbReference type="Proteomes" id="UP000077115"/>
    </source>
</evidence>
<dbReference type="InterPro" id="IPR029062">
    <property type="entry name" value="Class_I_gatase-like"/>
</dbReference>
<feature type="region of interest" description="Disordered" evidence="3">
    <location>
        <begin position="737"/>
        <end position="789"/>
    </location>
</feature>
<evidence type="ECO:0000256" key="2">
    <source>
        <dbReference type="ARBA" id="ARBA00022598"/>
    </source>
</evidence>
<dbReference type="Pfam" id="PF09825">
    <property type="entry name" value="BPL_N"/>
    <property type="match status" value="1"/>
</dbReference>
<dbReference type="Gene3D" id="3.30.930.10">
    <property type="entry name" value="Bira Bifunctional Protein, Domain 2"/>
    <property type="match status" value="1"/>
</dbReference>
<feature type="compositionally biased region" description="Polar residues" evidence="3">
    <location>
        <begin position="769"/>
        <end position="781"/>
    </location>
</feature>
<dbReference type="eggNOG" id="KOG1536">
    <property type="taxonomic scope" value="Eukaryota"/>
</dbReference>
<dbReference type="InterPro" id="IPR004143">
    <property type="entry name" value="BPL_LPL_catalytic"/>
</dbReference>
<name>A0A177WC64_BATDL</name>
<comment type="similarity">
    <text evidence="1">Belongs to the biotin--protein ligase family.</text>
</comment>
<dbReference type="NCBIfam" id="TIGR00121">
    <property type="entry name" value="birA_ligase"/>
    <property type="match status" value="1"/>
</dbReference>
<dbReference type="PANTHER" id="PTHR12835:SF5">
    <property type="entry name" value="BIOTIN--PROTEIN LIGASE"/>
    <property type="match status" value="1"/>
</dbReference>
<sequence length="1395" mass="155869">MSRLNILVYNGPGVSSLQRQLMQQLRQHLSHSYDIIPVDSHVLSTAPWQQSTALLVMPGGRDLAYLAALDPLGIQAIRQYMDSTNCTSHNPTGGKYLGICAGAYFACSSVEFEVGRQGIEVVGQRPLKFCSAVACGSVTSPVLFQYESEAGALAMDINIHDPSMFDGESASTTIYVNGGPYFDFRQDHVLTTIVTDLAQPNGSCTILATYAKNNQPAIVDCSVGSGQAILVGPHLEVSADYYRSRIAHITDPDEQARLNQILASLESAESGRFALLKNVLKRLGLVLNSDDLTIPSSISASINHADLPMLSPISLYFKTEFEQTKFLEFLQIESIDNAMTTYVDVNDTHNSWQLTTNPAFIHPRLESKLMDLDLLEAVPSTGILQIRALCNRDAHVNLNNLDMFNIEAYISELNARRLKSSFNGSESFGLPIMYGRVVTSTQSVLERNMKLRGALSDGTVFVGSHQLCGRGRGRNSWISQQGCLQFSFKMSHKESSSIVLLQYLFGLALVEAVQSLPHCKNLPVCLKWPNDIYAQTSDGPRKIGGILITSEFYKGAFSLVVGCGLNVSNPKPTLCINDLVAASDAPNGYTVSNETMLAAILHTFESLYGLFMSDIEHSTKSSRFEPFLPMYYKKWLHSNQKVRIMENGVAKEAVIVGLDRQGLLQAKVTSDGSERLLQPDGNSFDMIKGLPEDCMDLTLADQRKLQSTFRQLKSRLQSLEYAVLVSPSALSDVMLQTSTHSHNEHGSGLDLPTTSSVLPKRPHSKVRFKTNTNRNNNSEQLSSHRSSHSSLADPIRRHVAAFMDCFDEFIQRAWLPILHTYSSSHQQHSSECTVFQESLFADTQSSVDTCHPRFRPILPLGILSAFTVGRALAATSVPLQTPRFIASSNRSCSDIEYLLQDKIPDHYLLPAVFQHMFEQVVPASPTVQGVIIPHMIVICESHGADWHAFELLKRLWSYTYRPTEIFKAKLAQEHVWAWRTSTRLIKRRTWEHIISARAVSISLSLSNIHKRQLRKRNKYPLQSEMMQIVWMIAQIEVASALRVLKYILDEVENCFDEDRVQMNTMVNIAVSIPIDENADDHADHSSNESSCNQSMSNRDLSLTYDLVLYTAAWLLRLRNVKPDWDFETLRVISTLISRYARIVCHHMTNVSTTHGADTCFAILCTLAYLEFNQNPTCHSFESGLKATACAKKIIKTVSSLLSLINISAMLTSDLIIPDMLLSICTLAKMHSEFALSRAVVAALLNHLLHFKESDSNDTYETIIEQLRKYLQEMQELSPNDSLTHIEKWRFEPLLNAYILATPHPVLPKVKLPDTLCCLNDTDSDMSCFEDLSGGTPIPYQKTCTYSPGYMFAFADSHDPLTAPTSVERSMRAYVERRRSRHMLQASIMSDDTSPR</sequence>
<dbReference type="GO" id="GO:0004077">
    <property type="term" value="F:biotin--[biotin carboxyl-carrier protein] ligase activity"/>
    <property type="evidence" value="ECO:0007669"/>
    <property type="project" value="InterPro"/>
</dbReference>
<dbReference type="InterPro" id="IPR019197">
    <property type="entry name" value="Biotin-prot_ligase_N"/>
</dbReference>
<evidence type="ECO:0000256" key="1">
    <source>
        <dbReference type="ARBA" id="ARBA00009934"/>
    </source>
</evidence>
<evidence type="ECO:0000313" key="5">
    <source>
        <dbReference type="EMBL" id="OAJ37623.1"/>
    </source>
</evidence>
<dbReference type="CDD" id="cd03144">
    <property type="entry name" value="GATase1_ScBLP_like"/>
    <property type="match status" value="1"/>
</dbReference>
<evidence type="ECO:0000256" key="3">
    <source>
        <dbReference type="SAM" id="MobiDB-lite"/>
    </source>
</evidence>
<dbReference type="GO" id="GO:0005737">
    <property type="term" value="C:cytoplasm"/>
    <property type="evidence" value="ECO:0007669"/>
    <property type="project" value="TreeGrafter"/>
</dbReference>
<dbReference type="CDD" id="cd16442">
    <property type="entry name" value="BPL"/>
    <property type="match status" value="1"/>
</dbReference>
<proteinExistence type="inferred from homology"/>
<reference evidence="5 6" key="1">
    <citation type="submission" date="2006-10" db="EMBL/GenBank/DDBJ databases">
        <title>The Genome Sequence of Batrachochytrium dendrobatidis JEL423.</title>
        <authorList>
            <consortium name="The Broad Institute Genome Sequencing Platform"/>
            <person name="Birren B."/>
            <person name="Lander E."/>
            <person name="Galagan J."/>
            <person name="Cuomo C."/>
            <person name="Devon K."/>
            <person name="Jaffe D."/>
            <person name="Butler J."/>
            <person name="Alvarez P."/>
            <person name="Gnerre S."/>
            <person name="Grabherr M."/>
            <person name="Kleber M."/>
            <person name="Mauceli E."/>
            <person name="Brockman W."/>
            <person name="Young S."/>
            <person name="LaButti K."/>
            <person name="Sykes S."/>
            <person name="DeCaprio D."/>
            <person name="Crawford M."/>
            <person name="Koehrsen M."/>
            <person name="Engels R."/>
            <person name="Montgomery P."/>
            <person name="Pearson M."/>
            <person name="Howarth C."/>
            <person name="Larson L."/>
            <person name="White J."/>
            <person name="O'Leary S."/>
            <person name="Kodira C."/>
            <person name="Zeng Q."/>
            <person name="Yandava C."/>
            <person name="Alvarado L."/>
            <person name="Longcore J."/>
            <person name="James T."/>
        </authorList>
    </citation>
    <scope>NUCLEOTIDE SEQUENCE [LARGE SCALE GENOMIC DNA]</scope>
    <source>
        <strain evidence="5 6">JEL423</strain>
    </source>
</reference>
<evidence type="ECO:0000259" key="4">
    <source>
        <dbReference type="PROSITE" id="PS51733"/>
    </source>
</evidence>
<dbReference type="InterPro" id="IPR004408">
    <property type="entry name" value="Biotin_CoA_COase_ligase"/>
</dbReference>
<gene>
    <name evidence="5" type="ORF">BDEG_21622</name>
</gene>
<accession>A0A177WC64</accession>
<dbReference type="InterPro" id="IPR045864">
    <property type="entry name" value="aa-tRNA-synth_II/BPL/LPL"/>
</dbReference>
<dbReference type="SUPFAM" id="SSF52317">
    <property type="entry name" value="Class I glutamine amidotransferase-like"/>
    <property type="match status" value="1"/>
</dbReference>
<dbReference type="PANTHER" id="PTHR12835">
    <property type="entry name" value="BIOTIN PROTEIN LIGASE"/>
    <property type="match status" value="1"/>
</dbReference>
<dbReference type="OrthoDB" id="10250105at2759"/>
<dbReference type="Pfam" id="PF03099">
    <property type="entry name" value="BPL_LplA_LipB"/>
    <property type="match status" value="1"/>
</dbReference>
<dbReference type="VEuPathDB" id="FungiDB:BDEG_21622"/>